<dbReference type="Pfam" id="PF12311">
    <property type="entry name" value="DUF3632"/>
    <property type="match status" value="1"/>
</dbReference>
<accession>A0A4Q4T9P8</accession>
<organism evidence="1 2">
    <name type="scientific">Monosporascus ibericus</name>
    <dbReference type="NCBI Taxonomy" id="155417"/>
    <lineage>
        <taxon>Eukaryota</taxon>
        <taxon>Fungi</taxon>
        <taxon>Dikarya</taxon>
        <taxon>Ascomycota</taxon>
        <taxon>Pezizomycotina</taxon>
        <taxon>Sordariomycetes</taxon>
        <taxon>Xylariomycetidae</taxon>
        <taxon>Xylariales</taxon>
        <taxon>Xylariales incertae sedis</taxon>
        <taxon>Monosporascus</taxon>
    </lineage>
</organism>
<evidence type="ECO:0000313" key="1">
    <source>
        <dbReference type="EMBL" id="RYP02234.1"/>
    </source>
</evidence>
<evidence type="ECO:0000313" key="2">
    <source>
        <dbReference type="Proteomes" id="UP000293360"/>
    </source>
</evidence>
<reference evidence="1 2" key="1">
    <citation type="submission" date="2018-06" db="EMBL/GenBank/DDBJ databases">
        <title>Complete Genomes of Monosporascus.</title>
        <authorList>
            <person name="Robinson A.J."/>
            <person name="Natvig D.O."/>
        </authorList>
    </citation>
    <scope>NUCLEOTIDE SEQUENCE [LARGE SCALE GENOMIC DNA]</scope>
    <source>
        <strain evidence="1 2">CBS 110550</strain>
    </source>
</reference>
<proteinExistence type="predicted"/>
<dbReference type="AlphaFoldDB" id="A0A4Q4T9P8"/>
<protein>
    <submittedName>
        <fullName evidence="1">Uncharacterized protein</fullName>
    </submittedName>
</protein>
<name>A0A4Q4T9P8_9PEZI</name>
<keyword evidence="2" id="KW-1185">Reference proteome</keyword>
<dbReference type="OrthoDB" id="5403091at2759"/>
<sequence>MESTSDIRLTGRALASAITREDVEESARKGADNNDLHIHADSMRSSINLRYVRSAGPIEAFEWDLHDLWRTYYQASMNISSQHPAQDRLAFQLVQLQQQGALCRPGSTGGGEETAVTADGRLWDDLPFLTQDMMGF</sequence>
<comment type="caution">
    <text evidence="1">The sequence shown here is derived from an EMBL/GenBank/DDBJ whole genome shotgun (WGS) entry which is preliminary data.</text>
</comment>
<gene>
    <name evidence="1" type="ORF">DL764_005876</name>
</gene>
<dbReference type="Proteomes" id="UP000293360">
    <property type="component" value="Unassembled WGS sequence"/>
</dbReference>
<dbReference type="EMBL" id="QJNU01000324">
    <property type="protein sequence ID" value="RYP02234.1"/>
    <property type="molecule type" value="Genomic_DNA"/>
</dbReference>
<dbReference type="InterPro" id="IPR022085">
    <property type="entry name" value="OpdG"/>
</dbReference>